<dbReference type="SUPFAM" id="SSF53383">
    <property type="entry name" value="PLP-dependent transferases"/>
    <property type="match status" value="1"/>
</dbReference>
<accession>A0A2T1AAD4</accession>
<organism evidence="5 6">
    <name type="scientific">Tritonibacter scottomollicae</name>
    <name type="common">Epibacterium scottomollicae</name>
    <dbReference type="NCBI Taxonomy" id="483013"/>
    <lineage>
        <taxon>Bacteria</taxon>
        <taxon>Pseudomonadati</taxon>
        <taxon>Pseudomonadota</taxon>
        <taxon>Alphaproteobacteria</taxon>
        <taxon>Rhodobacterales</taxon>
        <taxon>Paracoccaceae</taxon>
        <taxon>Tritonibacter</taxon>
    </lineage>
</organism>
<comment type="cofactor">
    <cofactor evidence="1 4">
        <name>pyridoxal 5'-phosphate</name>
        <dbReference type="ChEBI" id="CHEBI:597326"/>
    </cofactor>
</comment>
<protein>
    <submittedName>
        <fullName evidence="5">Cystathionine beta-lyase/cystathionine gamma-synthase</fullName>
    </submittedName>
</protein>
<sequence>MIDETALATLLAATHGADAPLGQIGQSGQAGVGGSVPPPIVQSSLFTFDSYQAFADRMSGKTSSPIYTRVQNPTVAAFEDLMAKAERGEAAIGFASGMAAISSTLLAYVKPGDRIACVEHVYPDTFRLMERLLRPFGVEVEYHPVSAFENDPELLAGVTIAYLESPSSNTFEVINLPRVTEHAKRHGAVTMIDNSWAGTLFQRPLTLGVDIVLHSASKYISGHSDTVAGVVVSSHDHIARIRDLTVPLLGAKLAPFEAFLLTRGLRTLVARMRQHEATANLFVDRLSVLPQVRKIRSPGPNDVPGLTGRSGLMGVEFDDSVDIPTFCDALTHFKLGVSWGGFESLVMPARIGLAQAGEQNSMQKFGVSPNLVRLNLGLEEAEDLWADFATALAASQR</sequence>
<dbReference type="OrthoDB" id="9805807at2"/>
<dbReference type="InterPro" id="IPR015421">
    <property type="entry name" value="PyrdxlP-dep_Trfase_major"/>
</dbReference>
<dbReference type="PIRSF" id="PIRSF001434">
    <property type="entry name" value="CGS"/>
    <property type="match status" value="1"/>
</dbReference>
<evidence type="ECO:0000256" key="4">
    <source>
        <dbReference type="RuleBase" id="RU362118"/>
    </source>
</evidence>
<keyword evidence="2 3" id="KW-0663">Pyridoxal phosphate</keyword>
<dbReference type="GO" id="GO:0016846">
    <property type="term" value="F:carbon-sulfur lyase activity"/>
    <property type="evidence" value="ECO:0007669"/>
    <property type="project" value="TreeGrafter"/>
</dbReference>
<evidence type="ECO:0000313" key="5">
    <source>
        <dbReference type="EMBL" id="PRZ45563.1"/>
    </source>
</evidence>
<dbReference type="GO" id="GO:0019346">
    <property type="term" value="P:transsulfuration"/>
    <property type="evidence" value="ECO:0007669"/>
    <property type="project" value="InterPro"/>
</dbReference>
<dbReference type="EMBL" id="PVUF01000014">
    <property type="protein sequence ID" value="PRZ45563.1"/>
    <property type="molecule type" value="Genomic_DNA"/>
</dbReference>
<feature type="modified residue" description="N6-(pyridoxal phosphate)lysine" evidence="3">
    <location>
        <position position="218"/>
    </location>
</feature>
<dbReference type="RefSeq" id="WP_106164987.1">
    <property type="nucleotide sequence ID" value="NZ_JBLWXK010000015.1"/>
</dbReference>
<evidence type="ECO:0000313" key="6">
    <source>
        <dbReference type="Proteomes" id="UP000237718"/>
    </source>
</evidence>
<dbReference type="InterPro" id="IPR015422">
    <property type="entry name" value="PyrdxlP-dep_Trfase_small"/>
</dbReference>
<evidence type="ECO:0000256" key="2">
    <source>
        <dbReference type="ARBA" id="ARBA00022898"/>
    </source>
</evidence>
<comment type="similarity">
    <text evidence="4">Belongs to the trans-sulfuration enzymes family.</text>
</comment>
<reference evidence="5 6" key="1">
    <citation type="submission" date="2018-03" db="EMBL/GenBank/DDBJ databases">
        <title>Genomic Encyclopedia of Archaeal and Bacterial Type Strains, Phase II (KMG-II): from individual species to whole genera.</title>
        <authorList>
            <person name="Goeker M."/>
        </authorList>
    </citation>
    <scope>NUCLEOTIDE SEQUENCE [LARGE SCALE GENOMIC DNA]</scope>
    <source>
        <strain evidence="5 6">DSM 25328</strain>
    </source>
</reference>
<dbReference type="FunFam" id="3.40.640.10:FF:000046">
    <property type="entry name" value="Cystathionine gamma-lyase"/>
    <property type="match status" value="1"/>
</dbReference>
<dbReference type="GO" id="GO:0005737">
    <property type="term" value="C:cytoplasm"/>
    <property type="evidence" value="ECO:0007669"/>
    <property type="project" value="TreeGrafter"/>
</dbReference>
<gene>
    <name evidence="5" type="ORF">CLV89_11413</name>
</gene>
<dbReference type="Gene3D" id="3.40.640.10">
    <property type="entry name" value="Type I PLP-dependent aspartate aminotransferase-like (Major domain)"/>
    <property type="match status" value="1"/>
</dbReference>
<evidence type="ECO:0000256" key="1">
    <source>
        <dbReference type="ARBA" id="ARBA00001933"/>
    </source>
</evidence>
<comment type="caution">
    <text evidence="5">The sequence shown here is derived from an EMBL/GenBank/DDBJ whole genome shotgun (WGS) entry which is preliminary data.</text>
</comment>
<dbReference type="AlphaFoldDB" id="A0A2T1AAD4"/>
<dbReference type="PANTHER" id="PTHR11808:SF80">
    <property type="entry name" value="CYSTATHIONINE GAMMA-LYASE"/>
    <property type="match status" value="1"/>
</dbReference>
<dbReference type="GO" id="GO:0030170">
    <property type="term" value="F:pyridoxal phosphate binding"/>
    <property type="evidence" value="ECO:0007669"/>
    <property type="project" value="InterPro"/>
</dbReference>
<dbReference type="Proteomes" id="UP000237718">
    <property type="component" value="Unassembled WGS sequence"/>
</dbReference>
<dbReference type="InterPro" id="IPR015424">
    <property type="entry name" value="PyrdxlP-dep_Trfase"/>
</dbReference>
<keyword evidence="5" id="KW-0456">Lyase</keyword>
<dbReference type="NCBIfam" id="NF004627">
    <property type="entry name" value="PRK05968.1"/>
    <property type="match status" value="1"/>
</dbReference>
<name>A0A2T1AAD4_TRISK</name>
<dbReference type="InterPro" id="IPR000277">
    <property type="entry name" value="Cys/Met-Metab_PyrdxlP-dep_enz"/>
</dbReference>
<proteinExistence type="inferred from homology"/>
<dbReference type="Gene3D" id="3.90.1150.10">
    <property type="entry name" value="Aspartate Aminotransferase, domain 1"/>
    <property type="match status" value="1"/>
</dbReference>
<dbReference type="PANTHER" id="PTHR11808">
    <property type="entry name" value="TRANS-SULFURATION ENZYME FAMILY MEMBER"/>
    <property type="match status" value="1"/>
</dbReference>
<evidence type="ECO:0000256" key="3">
    <source>
        <dbReference type="PIRSR" id="PIRSR001434-2"/>
    </source>
</evidence>
<dbReference type="Pfam" id="PF01053">
    <property type="entry name" value="Cys_Met_Meta_PP"/>
    <property type="match status" value="1"/>
</dbReference>